<name>A0ABV1A070_9TELE</name>
<evidence type="ECO:0000313" key="2">
    <source>
        <dbReference type="Proteomes" id="UP001469553"/>
    </source>
</evidence>
<gene>
    <name evidence="1" type="ORF">AMECASPLE_021510</name>
</gene>
<dbReference type="EMBL" id="JAHRIP010077094">
    <property type="protein sequence ID" value="MEQ2311569.1"/>
    <property type="molecule type" value="Genomic_DNA"/>
</dbReference>
<proteinExistence type="predicted"/>
<organism evidence="1 2">
    <name type="scientific">Ameca splendens</name>
    <dbReference type="NCBI Taxonomy" id="208324"/>
    <lineage>
        <taxon>Eukaryota</taxon>
        <taxon>Metazoa</taxon>
        <taxon>Chordata</taxon>
        <taxon>Craniata</taxon>
        <taxon>Vertebrata</taxon>
        <taxon>Euteleostomi</taxon>
        <taxon>Actinopterygii</taxon>
        <taxon>Neopterygii</taxon>
        <taxon>Teleostei</taxon>
        <taxon>Neoteleostei</taxon>
        <taxon>Acanthomorphata</taxon>
        <taxon>Ovalentaria</taxon>
        <taxon>Atherinomorphae</taxon>
        <taxon>Cyprinodontiformes</taxon>
        <taxon>Goodeidae</taxon>
        <taxon>Ameca</taxon>
    </lineage>
</organism>
<sequence>MESGPTDSGTRSRYGVRSYRLWYQEQVWSQVLHTLVPGAGIDPPSWSRVLQTLVPEAGIDPPSWIQVLQTLVPEAGMESGPTDSGTRSRYGVMSYRLWYQKQV</sequence>
<evidence type="ECO:0000313" key="1">
    <source>
        <dbReference type="EMBL" id="MEQ2311569.1"/>
    </source>
</evidence>
<dbReference type="Proteomes" id="UP001469553">
    <property type="component" value="Unassembled WGS sequence"/>
</dbReference>
<protein>
    <submittedName>
        <fullName evidence="1">Uncharacterized protein</fullName>
    </submittedName>
</protein>
<accession>A0ABV1A070</accession>
<comment type="caution">
    <text evidence="1">The sequence shown here is derived from an EMBL/GenBank/DDBJ whole genome shotgun (WGS) entry which is preliminary data.</text>
</comment>
<reference evidence="1 2" key="1">
    <citation type="submission" date="2021-06" db="EMBL/GenBank/DDBJ databases">
        <authorList>
            <person name="Palmer J.M."/>
        </authorList>
    </citation>
    <scope>NUCLEOTIDE SEQUENCE [LARGE SCALE GENOMIC DNA]</scope>
    <source>
        <strain evidence="1 2">AS_MEX2019</strain>
        <tissue evidence="1">Muscle</tissue>
    </source>
</reference>
<keyword evidence="2" id="KW-1185">Reference proteome</keyword>